<dbReference type="InterPro" id="IPR036396">
    <property type="entry name" value="Cyt_P450_sf"/>
</dbReference>
<dbReference type="InterPro" id="IPR001128">
    <property type="entry name" value="Cyt_P450"/>
</dbReference>
<dbReference type="Proteomes" id="UP001064489">
    <property type="component" value="Chromosome 3"/>
</dbReference>
<dbReference type="AlphaFoldDB" id="A0AAD5NXF4"/>
<comment type="caution">
    <text evidence="6">The sequence shown here is derived from an EMBL/GenBank/DDBJ whole genome shotgun (WGS) entry which is preliminary data.</text>
</comment>
<accession>A0AAD5NXF4</accession>
<evidence type="ECO:0000313" key="6">
    <source>
        <dbReference type="EMBL" id="KAI9185552.1"/>
    </source>
</evidence>
<evidence type="ECO:0000256" key="2">
    <source>
        <dbReference type="ARBA" id="ARBA00022617"/>
    </source>
</evidence>
<keyword evidence="3" id="KW-0479">Metal-binding</keyword>
<reference evidence="6" key="2">
    <citation type="submission" date="2023-02" db="EMBL/GenBank/DDBJ databases">
        <authorList>
            <person name="Swenson N.G."/>
            <person name="Wegrzyn J.L."/>
            <person name="Mcevoy S.L."/>
        </authorList>
    </citation>
    <scope>NUCLEOTIDE SEQUENCE</scope>
    <source>
        <strain evidence="6">91603</strain>
        <tissue evidence="6">Leaf</tissue>
    </source>
</reference>
<evidence type="ECO:0000313" key="7">
    <source>
        <dbReference type="Proteomes" id="UP001064489"/>
    </source>
</evidence>
<dbReference type="PRINTS" id="PR00463">
    <property type="entry name" value="EP450I"/>
</dbReference>
<dbReference type="GO" id="GO:0005506">
    <property type="term" value="F:iron ion binding"/>
    <property type="evidence" value="ECO:0007669"/>
    <property type="project" value="InterPro"/>
</dbReference>
<reference evidence="6" key="1">
    <citation type="journal article" date="2022" name="Plant J.">
        <title>Strategies of tolerance reflected in two North American maple genomes.</title>
        <authorList>
            <person name="McEvoy S.L."/>
            <person name="Sezen U.U."/>
            <person name="Trouern-Trend A."/>
            <person name="McMahon S.M."/>
            <person name="Schaberg P.G."/>
            <person name="Yang J."/>
            <person name="Wegrzyn J.L."/>
            <person name="Swenson N.G."/>
        </authorList>
    </citation>
    <scope>NUCLEOTIDE SEQUENCE</scope>
    <source>
        <strain evidence="6">91603</strain>
    </source>
</reference>
<evidence type="ECO:0008006" key="8">
    <source>
        <dbReference type="Google" id="ProtNLM"/>
    </source>
</evidence>
<keyword evidence="7" id="KW-1185">Reference proteome</keyword>
<dbReference type="InterPro" id="IPR002401">
    <property type="entry name" value="Cyt_P450_E_grp-I"/>
</dbReference>
<dbReference type="SUPFAM" id="SSF48264">
    <property type="entry name" value="Cytochrome P450"/>
    <property type="match status" value="1"/>
</dbReference>
<keyword evidence="5" id="KW-0408">Iron</keyword>
<dbReference type="GO" id="GO:0016705">
    <property type="term" value="F:oxidoreductase activity, acting on paired donors, with incorporation or reduction of molecular oxygen"/>
    <property type="evidence" value="ECO:0007669"/>
    <property type="project" value="InterPro"/>
</dbReference>
<evidence type="ECO:0000256" key="1">
    <source>
        <dbReference type="ARBA" id="ARBA00010617"/>
    </source>
</evidence>
<comment type="similarity">
    <text evidence="1">Belongs to the cytochrome P450 family.</text>
</comment>
<organism evidence="6 7">
    <name type="scientific">Acer negundo</name>
    <name type="common">Box elder</name>
    <dbReference type="NCBI Taxonomy" id="4023"/>
    <lineage>
        <taxon>Eukaryota</taxon>
        <taxon>Viridiplantae</taxon>
        <taxon>Streptophyta</taxon>
        <taxon>Embryophyta</taxon>
        <taxon>Tracheophyta</taxon>
        <taxon>Spermatophyta</taxon>
        <taxon>Magnoliopsida</taxon>
        <taxon>eudicotyledons</taxon>
        <taxon>Gunneridae</taxon>
        <taxon>Pentapetalae</taxon>
        <taxon>rosids</taxon>
        <taxon>malvids</taxon>
        <taxon>Sapindales</taxon>
        <taxon>Sapindaceae</taxon>
        <taxon>Hippocastanoideae</taxon>
        <taxon>Acereae</taxon>
        <taxon>Acer</taxon>
    </lineage>
</organism>
<proteinExistence type="inferred from homology"/>
<protein>
    <recommendedName>
        <fullName evidence="8">Cytochrome P450</fullName>
    </recommendedName>
</protein>
<dbReference type="PANTHER" id="PTHR47955">
    <property type="entry name" value="CYTOCHROME P450 FAMILY 71 PROTEIN"/>
    <property type="match status" value="1"/>
</dbReference>
<dbReference type="EMBL" id="JAJSOW010000100">
    <property type="protein sequence ID" value="KAI9185552.1"/>
    <property type="molecule type" value="Genomic_DNA"/>
</dbReference>
<dbReference type="Pfam" id="PF00067">
    <property type="entry name" value="p450"/>
    <property type="match status" value="1"/>
</dbReference>
<evidence type="ECO:0000256" key="4">
    <source>
        <dbReference type="ARBA" id="ARBA00023002"/>
    </source>
</evidence>
<evidence type="ECO:0000256" key="3">
    <source>
        <dbReference type="ARBA" id="ARBA00022723"/>
    </source>
</evidence>
<name>A0AAD5NXF4_ACENE</name>
<sequence>MEDIEDQSLDFKSTPGTMEASSYRQYALSCLRDLAKKYGPLMHLQLGEVSHIVISSPATAKEMMKHHDNNFAQ</sequence>
<dbReference type="GO" id="GO:0004497">
    <property type="term" value="F:monooxygenase activity"/>
    <property type="evidence" value="ECO:0007669"/>
    <property type="project" value="InterPro"/>
</dbReference>
<dbReference type="Gene3D" id="1.10.630.10">
    <property type="entry name" value="Cytochrome P450"/>
    <property type="match status" value="1"/>
</dbReference>
<keyword evidence="4" id="KW-0560">Oxidoreductase</keyword>
<dbReference type="PANTHER" id="PTHR47955:SF8">
    <property type="entry name" value="CYTOCHROME P450 71D11-LIKE"/>
    <property type="match status" value="1"/>
</dbReference>
<dbReference type="GO" id="GO:0020037">
    <property type="term" value="F:heme binding"/>
    <property type="evidence" value="ECO:0007669"/>
    <property type="project" value="InterPro"/>
</dbReference>
<keyword evidence="2" id="KW-0349">Heme</keyword>
<evidence type="ECO:0000256" key="5">
    <source>
        <dbReference type="ARBA" id="ARBA00023004"/>
    </source>
</evidence>
<gene>
    <name evidence="6" type="ORF">LWI28_008323</name>
</gene>